<name>D7FT65_ECTSI</name>
<feature type="region of interest" description="Disordered" evidence="1">
    <location>
        <begin position="74"/>
        <end position="140"/>
    </location>
</feature>
<dbReference type="EMBL" id="FN649758">
    <property type="protein sequence ID" value="CBJ49237.1"/>
    <property type="molecule type" value="Genomic_DNA"/>
</dbReference>
<feature type="compositionally biased region" description="Basic and acidic residues" evidence="1">
    <location>
        <begin position="74"/>
        <end position="84"/>
    </location>
</feature>
<protein>
    <submittedName>
        <fullName evidence="2">Uncharacterized protein</fullName>
    </submittedName>
</protein>
<evidence type="ECO:0000256" key="1">
    <source>
        <dbReference type="SAM" id="MobiDB-lite"/>
    </source>
</evidence>
<evidence type="ECO:0000313" key="3">
    <source>
        <dbReference type="Proteomes" id="UP000002630"/>
    </source>
</evidence>
<keyword evidence="3" id="KW-1185">Reference proteome</keyword>
<organism evidence="2 3">
    <name type="scientific">Ectocarpus siliculosus</name>
    <name type="common">Brown alga</name>
    <name type="synonym">Conferva siliculosa</name>
    <dbReference type="NCBI Taxonomy" id="2880"/>
    <lineage>
        <taxon>Eukaryota</taxon>
        <taxon>Sar</taxon>
        <taxon>Stramenopiles</taxon>
        <taxon>Ochrophyta</taxon>
        <taxon>PX clade</taxon>
        <taxon>Phaeophyceae</taxon>
        <taxon>Ectocarpales</taxon>
        <taxon>Ectocarpaceae</taxon>
        <taxon>Ectocarpus</taxon>
    </lineage>
</organism>
<sequence>MPLKALKGVLEPVFFPASGAPASTGESLAQSGQIKTGVKANGMHGRVVGSVGATGASSEGGVCGQAAAENCKERKEGSEAKGLSEENPEVEVGDGFDAGAEAELSRAVTERDVEGDGDSTVGLKGEKGADSDSVAPRQAGKLLKTEQGKSFRSDNKGITVMEAALMIVIQQLYVWTRDLQCSSLTLNEACRRAPTLVVMVGGGYMPLERLAGSKKNHEAGVPPAMAGDMMTRPGLMPESKRVPQILPRGLVWCLPLEAFGQGDVDLPVVRTFDSPRQPICRTT</sequence>
<dbReference type="InParanoid" id="D7FT65"/>
<proteinExistence type="predicted"/>
<evidence type="ECO:0000313" key="2">
    <source>
        <dbReference type="EMBL" id="CBJ49237.1"/>
    </source>
</evidence>
<dbReference type="Proteomes" id="UP000002630">
    <property type="component" value="Linkage Group LG33"/>
</dbReference>
<dbReference type="EMBL" id="FN648426">
    <property type="protein sequence ID" value="CBJ49237.1"/>
    <property type="molecule type" value="Genomic_DNA"/>
</dbReference>
<dbReference type="AlphaFoldDB" id="D7FT65"/>
<reference evidence="2 3" key="1">
    <citation type="journal article" date="2010" name="Nature">
        <title>The Ectocarpus genome and the independent evolution of multicellularity in brown algae.</title>
        <authorList>
            <person name="Cock J.M."/>
            <person name="Sterck L."/>
            <person name="Rouze P."/>
            <person name="Scornet D."/>
            <person name="Allen A.E."/>
            <person name="Amoutzias G."/>
            <person name="Anthouard V."/>
            <person name="Artiguenave F."/>
            <person name="Aury J.M."/>
            <person name="Badger J.H."/>
            <person name="Beszteri B."/>
            <person name="Billiau K."/>
            <person name="Bonnet E."/>
            <person name="Bothwell J.H."/>
            <person name="Bowler C."/>
            <person name="Boyen C."/>
            <person name="Brownlee C."/>
            <person name="Carrano C.J."/>
            <person name="Charrier B."/>
            <person name="Cho G.Y."/>
            <person name="Coelho S.M."/>
            <person name="Collen J."/>
            <person name="Corre E."/>
            <person name="Da Silva C."/>
            <person name="Delage L."/>
            <person name="Delaroque N."/>
            <person name="Dittami S.M."/>
            <person name="Doulbeau S."/>
            <person name="Elias M."/>
            <person name="Farnham G."/>
            <person name="Gachon C.M."/>
            <person name="Gschloessl B."/>
            <person name="Heesch S."/>
            <person name="Jabbari K."/>
            <person name="Jubin C."/>
            <person name="Kawai H."/>
            <person name="Kimura K."/>
            <person name="Kloareg B."/>
            <person name="Kupper F.C."/>
            <person name="Lang D."/>
            <person name="Le Bail A."/>
            <person name="Leblanc C."/>
            <person name="Lerouge P."/>
            <person name="Lohr M."/>
            <person name="Lopez P.J."/>
            <person name="Martens C."/>
            <person name="Maumus F."/>
            <person name="Michel G."/>
            <person name="Miranda-Saavedra D."/>
            <person name="Morales J."/>
            <person name="Moreau H."/>
            <person name="Motomura T."/>
            <person name="Nagasato C."/>
            <person name="Napoli C.A."/>
            <person name="Nelson D.R."/>
            <person name="Nyvall-Collen P."/>
            <person name="Peters A.F."/>
            <person name="Pommier C."/>
            <person name="Potin P."/>
            <person name="Poulain J."/>
            <person name="Quesneville H."/>
            <person name="Read B."/>
            <person name="Rensing S.A."/>
            <person name="Ritter A."/>
            <person name="Rousvoal S."/>
            <person name="Samanta M."/>
            <person name="Samson G."/>
            <person name="Schroeder D.C."/>
            <person name="Segurens B."/>
            <person name="Strittmatter M."/>
            <person name="Tonon T."/>
            <person name="Tregear J.W."/>
            <person name="Valentin K."/>
            <person name="von Dassow P."/>
            <person name="Yamagishi T."/>
            <person name="Van de Peer Y."/>
            <person name="Wincker P."/>
        </authorList>
    </citation>
    <scope>NUCLEOTIDE SEQUENCE [LARGE SCALE GENOMIC DNA]</scope>
    <source>
        <strain evidence="3">Ec32 / CCAP1310/4</strain>
    </source>
</reference>
<accession>D7FT65</accession>
<gene>
    <name evidence="2" type="ORF">Esi_0245_0031</name>
</gene>
<dbReference type="OrthoDB" id="10353065at2759"/>